<sequence>GPVELLPPRTVQGGIVRAKRRQGEVAVDPAGPVRVVLPPRLAVAAVGRPGPPRLPRRRDGRQHNRLRRRHPGGQRPVHASPRPPPRRLSGVRQDVLRGGGDTARSQAYHGHMPRHGEQRQVLVHQGEGERALLLREGEGGGRPAEGGVEGLVVAVGDVAPPQARLVGHSIGGGLWHLRTSQETVPAAAVPGMSEVDRACTHRPRAPPRSEVCVARRDMSCTGSKAGATAKRTFQCQYRVTDFFKRAFLSPYRGEMLLTNGGVVIDTDRHQIHFTSIVMSMAIPASHVKICRLATSPEVDDSDGGTTPEQTTSARVPALRVSVRGGRGVEARRSLDRRRGRRWLRRCHWKRRRRRVGAMNSTTSEWNSRESGHIINKKGMHVSSNKELHIIATTWTKTAFTSYVAEKLVHKPLL</sequence>
<evidence type="ECO:0000313" key="3">
    <source>
        <dbReference type="Proteomes" id="UP000266841"/>
    </source>
</evidence>
<protein>
    <submittedName>
        <fullName evidence="2">Uncharacterized protein</fullName>
    </submittedName>
</protein>
<gene>
    <name evidence="2" type="ORF">THAOC_08945</name>
</gene>
<dbReference type="EMBL" id="AGNL01009609">
    <property type="protein sequence ID" value="EJK69762.1"/>
    <property type="molecule type" value="Genomic_DNA"/>
</dbReference>
<feature type="compositionally biased region" description="Basic residues" evidence="1">
    <location>
        <begin position="54"/>
        <end position="72"/>
    </location>
</feature>
<organism evidence="2 3">
    <name type="scientific">Thalassiosira oceanica</name>
    <name type="common">Marine diatom</name>
    <dbReference type="NCBI Taxonomy" id="159749"/>
    <lineage>
        <taxon>Eukaryota</taxon>
        <taxon>Sar</taxon>
        <taxon>Stramenopiles</taxon>
        <taxon>Ochrophyta</taxon>
        <taxon>Bacillariophyta</taxon>
        <taxon>Coscinodiscophyceae</taxon>
        <taxon>Thalassiosirophycidae</taxon>
        <taxon>Thalassiosirales</taxon>
        <taxon>Thalassiosiraceae</taxon>
        <taxon>Thalassiosira</taxon>
    </lineage>
</organism>
<dbReference type="Proteomes" id="UP000266841">
    <property type="component" value="Unassembled WGS sequence"/>
</dbReference>
<feature type="region of interest" description="Disordered" evidence="1">
    <location>
        <begin position="44"/>
        <end position="109"/>
    </location>
</feature>
<name>K0TH43_THAOC</name>
<reference evidence="2 3" key="1">
    <citation type="journal article" date="2012" name="Genome Biol.">
        <title>Genome and low-iron response of an oceanic diatom adapted to chronic iron limitation.</title>
        <authorList>
            <person name="Lommer M."/>
            <person name="Specht M."/>
            <person name="Roy A.S."/>
            <person name="Kraemer L."/>
            <person name="Andreson R."/>
            <person name="Gutowska M.A."/>
            <person name="Wolf J."/>
            <person name="Bergner S.V."/>
            <person name="Schilhabel M.B."/>
            <person name="Klostermeier U.C."/>
            <person name="Beiko R.G."/>
            <person name="Rosenstiel P."/>
            <person name="Hippler M."/>
            <person name="Laroche J."/>
        </authorList>
    </citation>
    <scope>NUCLEOTIDE SEQUENCE [LARGE SCALE GENOMIC DNA]</scope>
    <source>
        <strain evidence="2 3">CCMP1005</strain>
    </source>
</reference>
<comment type="caution">
    <text evidence="2">The sequence shown here is derived from an EMBL/GenBank/DDBJ whole genome shotgun (WGS) entry which is preliminary data.</text>
</comment>
<evidence type="ECO:0000256" key="1">
    <source>
        <dbReference type="SAM" id="MobiDB-lite"/>
    </source>
</evidence>
<dbReference type="AlphaFoldDB" id="K0TH43"/>
<keyword evidence="3" id="KW-1185">Reference proteome</keyword>
<evidence type="ECO:0000313" key="2">
    <source>
        <dbReference type="EMBL" id="EJK69762.1"/>
    </source>
</evidence>
<proteinExistence type="predicted"/>
<accession>K0TH43</accession>
<feature type="non-terminal residue" evidence="2">
    <location>
        <position position="1"/>
    </location>
</feature>